<protein>
    <submittedName>
        <fullName evidence="1">Uncharacterized protein</fullName>
    </submittedName>
</protein>
<organism evidence="1 2">
    <name type="scientific">Aegilops tauschii subsp. strangulata</name>
    <name type="common">Goatgrass</name>
    <dbReference type="NCBI Taxonomy" id="200361"/>
    <lineage>
        <taxon>Eukaryota</taxon>
        <taxon>Viridiplantae</taxon>
        <taxon>Streptophyta</taxon>
        <taxon>Embryophyta</taxon>
        <taxon>Tracheophyta</taxon>
        <taxon>Spermatophyta</taxon>
        <taxon>Magnoliopsida</taxon>
        <taxon>Liliopsida</taxon>
        <taxon>Poales</taxon>
        <taxon>Poaceae</taxon>
        <taxon>BOP clade</taxon>
        <taxon>Pooideae</taxon>
        <taxon>Triticodae</taxon>
        <taxon>Triticeae</taxon>
        <taxon>Triticinae</taxon>
        <taxon>Aegilops</taxon>
    </lineage>
</organism>
<evidence type="ECO:0000313" key="2">
    <source>
        <dbReference type="Proteomes" id="UP000015105"/>
    </source>
</evidence>
<dbReference type="AlphaFoldDB" id="A0A453A5S5"/>
<sequence length="36" mass="3910">PLTSQEAEIQQSTEKKKKMFANAGFSFSAYPSSPSS</sequence>
<keyword evidence="2" id="KW-1185">Reference proteome</keyword>
<dbReference type="EnsemblPlants" id="AET1Gv21047300.5">
    <property type="protein sequence ID" value="AET1Gv21047300.5"/>
    <property type="gene ID" value="AET1Gv21047300"/>
</dbReference>
<dbReference type="Proteomes" id="UP000015105">
    <property type="component" value="Chromosome 1D"/>
</dbReference>
<dbReference type="Gramene" id="AET1Gv21047300.5">
    <property type="protein sequence ID" value="AET1Gv21047300.5"/>
    <property type="gene ID" value="AET1Gv21047300"/>
</dbReference>
<reference evidence="1" key="5">
    <citation type="journal article" date="2021" name="G3 (Bethesda)">
        <title>Aegilops tauschii genome assembly Aet v5.0 features greater sequence contiguity and improved annotation.</title>
        <authorList>
            <person name="Wang L."/>
            <person name="Zhu T."/>
            <person name="Rodriguez J.C."/>
            <person name="Deal K.R."/>
            <person name="Dubcovsky J."/>
            <person name="McGuire P.E."/>
            <person name="Lux T."/>
            <person name="Spannagl M."/>
            <person name="Mayer K.F.X."/>
            <person name="Baldrich P."/>
            <person name="Meyers B.C."/>
            <person name="Huo N."/>
            <person name="Gu Y.Q."/>
            <person name="Zhou H."/>
            <person name="Devos K.M."/>
            <person name="Bennetzen J.L."/>
            <person name="Unver T."/>
            <person name="Budak H."/>
            <person name="Gulick P.J."/>
            <person name="Galiba G."/>
            <person name="Kalapos B."/>
            <person name="Nelson D.R."/>
            <person name="Li P."/>
            <person name="You F.M."/>
            <person name="Luo M.C."/>
            <person name="Dvorak J."/>
        </authorList>
    </citation>
    <scope>NUCLEOTIDE SEQUENCE [LARGE SCALE GENOMIC DNA]</scope>
    <source>
        <strain evidence="1">cv. AL8/78</strain>
    </source>
</reference>
<reference evidence="2" key="1">
    <citation type="journal article" date="2014" name="Science">
        <title>Ancient hybridizations among the ancestral genomes of bread wheat.</title>
        <authorList>
            <consortium name="International Wheat Genome Sequencing Consortium,"/>
            <person name="Marcussen T."/>
            <person name="Sandve S.R."/>
            <person name="Heier L."/>
            <person name="Spannagl M."/>
            <person name="Pfeifer M."/>
            <person name="Jakobsen K.S."/>
            <person name="Wulff B.B."/>
            <person name="Steuernagel B."/>
            <person name="Mayer K.F."/>
            <person name="Olsen O.A."/>
        </authorList>
    </citation>
    <scope>NUCLEOTIDE SEQUENCE [LARGE SCALE GENOMIC DNA]</scope>
    <source>
        <strain evidence="2">cv. AL8/78</strain>
    </source>
</reference>
<reference evidence="1" key="4">
    <citation type="submission" date="2019-03" db="UniProtKB">
        <authorList>
            <consortium name="EnsemblPlants"/>
        </authorList>
    </citation>
    <scope>IDENTIFICATION</scope>
</reference>
<reference evidence="1" key="3">
    <citation type="journal article" date="2017" name="Nature">
        <title>Genome sequence of the progenitor of the wheat D genome Aegilops tauschii.</title>
        <authorList>
            <person name="Luo M.C."/>
            <person name="Gu Y.Q."/>
            <person name="Puiu D."/>
            <person name="Wang H."/>
            <person name="Twardziok S.O."/>
            <person name="Deal K.R."/>
            <person name="Huo N."/>
            <person name="Zhu T."/>
            <person name="Wang L."/>
            <person name="Wang Y."/>
            <person name="McGuire P.E."/>
            <person name="Liu S."/>
            <person name="Long H."/>
            <person name="Ramasamy R.K."/>
            <person name="Rodriguez J.C."/>
            <person name="Van S.L."/>
            <person name="Yuan L."/>
            <person name="Wang Z."/>
            <person name="Xia Z."/>
            <person name="Xiao L."/>
            <person name="Anderson O.D."/>
            <person name="Ouyang S."/>
            <person name="Liang Y."/>
            <person name="Zimin A.V."/>
            <person name="Pertea G."/>
            <person name="Qi P."/>
            <person name="Bennetzen J.L."/>
            <person name="Dai X."/>
            <person name="Dawson M.W."/>
            <person name="Muller H.G."/>
            <person name="Kugler K."/>
            <person name="Rivarola-Duarte L."/>
            <person name="Spannagl M."/>
            <person name="Mayer K.F.X."/>
            <person name="Lu F.H."/>
            <person name="Bevan M.W."/>
            <person name="Leroy P."/>
            <person name="Li P."/>
            <person name="You F.M."/>
            <person name="Sun Q."/>
            <person name="Liu Z."/>
            <person name="Lyons E."/>
            <person name="Wicker T."/>
            <person name="Salzberg S.L."/>
            <person name="Devos K.M."/>
            <person name="Dvorak J."/>
        </authorList>
    </citation>
    <scope>NUCLEOTIDE SEQUENCE [LARGE SCALE GENOMIC DNA]</scope>
    <source>
        <strain evidence="1">cv. AL8/78</strain>
    </source>
</reference>
<proteinExistence type="predicted"/>
<reference evidence="2" key="2">
    <citation type="journal article" date="2017" name="Nat. Plants">
        <title>The Aegilops tauschii genome reveals multiple impacts of transposons.</title>
        <authorList>
            <person name="Zhao G."/>
            <person name="Zou C."/>
            <person name="Li K."/>
            <person name="Wang K."/>
            <person name="Li T."/>
            <person name="Gao L."/>
            <person name="Zhang X."/>
            <person name="Wang H."/>
            <person name="Yang Z."/>
            <person name="Liu X."/>
            <person name="Jiang W."/>
            <person name="Mao L."/>
            <person name="Kong X."/>
            <person name="Jiao Y."/>
            <person name="Jia J."/>
        </authorList>
    </citation>
    <scope>NUCLEOTIDE SEQUENCE [LARGE SCALE GENOMIC DNA]</scope>
    <source>
        <strain evidence="2">cv. AL8/78</strain>
    </source>
</reference>
<evidence type="ECO:0000313" key="1">
    <source>
        <dbReference type="EnsemblPlants" id="AET1Gv21047300.5"/>
    </source>
</evidence>
<name>A0A453A5S5_AEGTS</name>
<accession>A0A453A5S5</accession>